<keyword evidence="1" id="KW-1133">Transmembrane helix</keyword>
<keyword evidence="1" id="KW-0812">Transmembrane</keyword>
<dbReference type="AlphaFoldDB" id="A0A814W246"/>
<gene>
    <name evidence="2" type="ORF">RFH988_LOCUS24338</name>
</gene>
<feature type="transmembrane region" description="Helical" evidence="1">
    <location>
        <begin position="54"/>
        <end position="74"/>
    </location>
</feature>
<dbReference type="EMBL" id="CAJNOO010001767">
    <property type="protein sequence ID" value="CAF1196168.1"/>
    <property type="molecule type" value="Genomic_DNA"/>
</dbReference>
<comment type="caution">
    <text evidence="2">The sequence shown here is derived from an EMBL/GenBank/DDBJ whole genome shotgun (WGS) entry which is preliminary data.</text>
</comment>
<keyword evidence="1" id="KW-0472">Membrane</keyword>
<proteinExistence type="predicted"/>
<feature type="transmembrane region" description="Helical" evidence="1">
    <location>
        <begin position="21"/>
        <end position="42"/>
    </location>
</feature>
<evidence type="ECO:0000256" key="1">
    <source>
        <dbReference type="SAM" id="Phobius"/>
    </source>
</evidence>
<evidence type="ECO:0000313" key="2">
    <source>
        <dbReference type="EMBL" id="CAF1196168.1"/>
    </source>
</evidence>
<sequence length="109" mass="13542">MKLQVYKWQRDRKMTLQLLSITFLYLILWMPLNMVLVINVFWLPYFLVEQQVNYIYLMPFIVQLLYPFIIFLSYPELWRKNRQILLNIVIPNHPVRYYLISLICIRNKN</sequence>
<dbReference type="OrthoDB" id="10050546at2759"/>
<name>A0A814W246_9BILA</name>
<accession>A0A814W246</accession>
<dbReference type="SUPFAM" id="SSF81321">
    <property type="entry name" value="Family A G protein-coupled receptor-like"/>
    <property type="match status" value="1"/>
</dbReference>
<evidence type="ECO:0000313" key="3">
    <source>
        <dbReference type="Proteomes" id="UP000663882"/>
    </source>
</evidence>
<dbReference type="Proteomes" id="UP000663882">
    <property type="component" value="Unassembled WGS sequence"/>
</dbReference>
<reference evidence="2" key="1">
    <citation type="submission" date="2021-02" db="EMBL/GenBank/DDBJ databases">
        <authorList>
            <person name="Nowell W R."/>
        </authorList>
    </citation>
    <scope>NUCLEOTIDE SEQUENCE</scope>
</reference>
<organism evidence="2 3">
    <name type="scientific">Rotaria sordida</name>
    <dbReference type="NCBI Taxonomy" id="392033"/>
    <lineage>
        <taxon>Eukaryota</taxon>
        <taxon>Metazoa</taxon>
        <taxon>Spiralia</taxon>
        <taxon>Gnathifera</taxon>
        <taxon>Rotifera</taxon>
        <taxon>Eurotatoria</taxon>
        <taxon>Bdelloidea</taxon>
        <taxon>Philodinida</taxon>
        <taxon>Philodinidae</taxon>
        <taxon>Rotaria</taxon>
    </lineage>
</organism>
<protein>
    <submittedName>
        <fullName evidence="2">Uncharacterized protein</fullName>
    </submittedName>
</protein>